<dbReference type="InterPro" id="IPR036779">
    <property type="entry name" value="LysM_dom_sf"/>
</dbReference>
<organism evidence="1 2">
    <name type="scientific">Empedobacter falsenii</name>
    <dbReference type="NCBI Taxonomy" id="343874"/>
    <lineage>
        <taxon>Bacteria</taxon>
        <taxon>Pseudomonadati</taxon>
        <taxon>Bacteroidota</taxon>
        <taxon>Flavobacteriia</taxon>
        <taxon>Flavobacteriales</taxon>
        <taxon>Weeksellaceae</taxon>
        <taxon>Empedobacter</taxon>
    </lineage>
</organism>
<dbReference type="SUPFAM" id="SSF54106">
    <property type="entry name" value="LysM domain"/>
    <property type="match status" value="1"/>
</dbReference>
<evidence type="ECO:0000313" key="2">
    <source>
        <dbReference type="Proteomes" id="UP000510643"/>
    </source>
</evidence>
<reference evidence="1 2" key="1">
    <citation type="submission" date="2019-06" db="EMBL/GenBank/DDBJ databases">
        <title>Emergence of pandrug resistant Empedobacter falsenii in China.</title>
        <authorList>
            <person name="Dong N."/>
            <person name="Chen S."/>
            <person name="Zhang R."/>
        </authorList>
    </citation>
    <scope>NUCLEOTIDE SEQUENCE [LARGE SCALE GENOMIC DNA]</scope>
    <source>
        <strain evidence="1 2">1681-1</strain>
    </source>
</reference>
<protein>
    <submittedName>
        <fullName evidence="1">LysM peptidoglycan-binding domain-containing protein</fullName>
    </submittedName>
</protein>
<dbReference type="Pfam" id="PF01476">
    <property type="entry name" value="LysM"/>
    <property type="match status" value="1"/>
</dbReference>
<name>A0A7H9DUE1_9FLAO</name>
<dbReference type="RefSeq" id="WP_180904902.1">
    <property type="nucleotide sequence ID" value="NZ_CP040908.1"/>
</dbReference>
<sequence length="355" mass="41839">MEIIEYEIQQDDTLASIAEKHNITVEELVNFHNQHCGITQQIIGNEIPFHVMLILINDFINEDISESNTNVQIAHDYQARYRCEQSVMTYVGDIMMNHADTKREFFVNKYQENGESLVKVELIENIIETYPEQMNEAVELMSDIDLIACNLETGLDSHSGKIKYIKNYNEVLEKWKRHKNNLASKYSYLRNPTSSNDLKTFITIYDDIFNHQEKLISWVNTKMFFDLFFDKYLVTNKKLTDDFKRTAYSQLFEGLPVQLNFRQDIIGETPETINLRKVSEMQDGGYDIDSFKKIYTEKFLPLVKYKFSEFKLSCRENSTYDLVDRWITKSDVTIIEEIKNNVKIMITYKLTKIEA</sequence>
<accession>A0A7H9DUE1</accession>
<evidence type="ECO:0000313" key="1">
    <source>
        <dbReference type="EMBL" id="QLL58804.1"/>
    </source>
</evidence>
<dbReference type="InterPro" id="IPR018392">
    <property type="entry name" value="LysM"/>
</dbReference>
<proteinExistence type="predicted"/>
<keyword evidence="2" id="KW-1185">Reference proteome</keyword>
<dbReference type="EMBL" id="CP040908">
    <property type="protein sequence ID" value="QLL58804.1"/>
    <property type="molecule type" value="Genomic_DNA"/>
</dbReference>
<dbReference type="AlphaFoldDB" id="A0A7H9DUE1"/>
<dbReference type="Proteomes" id="UP000510643">
    <property type="component" value="Chromosome"/>
</dbReference>
<dbReference type="KEGG" id="efal:FH779_12180"/>
<dbReference type="GeneID" id="78402227"/>
<gene>
    <name evidence="1" type="ORF">FH779_12180</name>
</gene>
<dbReference type="CDD" id="cd00118">
    <property type="entry name" value="LysM"/>
    <property type="match status" value="1"/>
</dbReference>
<dbReference type="Gene3D" id="3.10.350.10">
    <property type="entry name" value="LysM domain"/>
    <property type="match status" value="1"/>
</dbReference>